<dbReference type="Proteomes" id="UP000235786">
    <property type="component" value="Unassembled WGS sequence"/>
</dbReference>
<dbReference type="InterPro" id="IPR050365">
    <property type="entry name" value="TIM50"/>
</dbReference>
<sequence length="363" mass="40421">MNGSRICSNRGAHRILKAFRSQHYATRPMDPRYQAPFDSSRQGQANGFDTMPATLNSSASPFYPPSHLSHTEGAQLTMNAPNVHVVSNALQAVSVLNNSGPPSNAPRKPAHPPKSSKNAAPRPQTHSPSMSSLSSHQKRDAKVQPSLGSGGIPEPTTAYLAASNFIPQPLEEPQHLLVVIDLNGTLLFRPARRQPTKFTARPNARQFLRYCIETFTVVIWSSAKPENVNNMCNAILVPPLRKQVVAIWGRDKFGLTKEDYETRVQCYKRLTKLWSDNKVARSHPLWAVGGRWDQTNTVLIDDSIEKGRSEPFNLVEIPEFFGDEKEVGEFLPQVHDFLNHLSMHSNVSACLRARPFKAQLAPH</sequence>
<keyword evidence="1" id="KW-0809">Transit peptide</keyword>
<comment type="similarity">
    <text evidence="1">Belongs to the TIM50 family.</text>
</comment>
<dbReference type="EMBL" id="KZ613942">
    <property type="protein sequence ID" value="PMD43389.1"/>
    <property type="molecule type" value="Genomic_DNA"/>
</dbReference>
<dbReference type="InterPro" id="IPR004274">
    <property type="entry name" value="FCP1_dom"/>
</dbReference>
<dbReference type="Gene3D" id="3.40.50.1000">
    <property type="entry name" value="HAD superfamily/HAD-like"/>
    <property type="match status" value="1"/>
</dbReference>
<evidence type="ECO:0000313" key="4">
    <source>
        <dbReference type="EMBL" id="PMD43389.1"/>
    </source>
</evidence>
<dbReference type="FunFam" id="3.40.50.1000:FF:000228">
    <property type="entry name" value="NIF domain protein"/>
    <property type="match status" value="1"/>
</dbReference>
<dbReference type="OrthoDB" id="1711508at2759"/>
<dbReference type="SUPFAM" id="SSF56784">
    <property type="entry name" value="HAD-like"/>
    <property type="match status" value="1"/>
</dbReference>
<keyword evidence="1" id="KW-0813">Transport</keyword>
<evidence type="ECO:0000256" key="1">
    <source>
        <dbReference type="RuleBase" id="RU365079"/>
    </source>
</evidence>
<dbReference type="GO" id="GO:0015031">
    <property type="term" value="P:protein transport"/>
    <property type="evidence" value="ECO:0007669"/>
    <property type="project" value="UniProtKB-KW"/>
</dbReference>
<dbReference type="InterPro" id="IPR023214">
    <property type="entry name" value="HAD_sf"/>
</dbReference>
<feature type="region of interest" description="Disordered" evidence="2">
    <location>
        <begin position="95"/>
        <end position="152"/>
    </location>
</feature>
<feature type="region of interest" description="Disordered" evidence="2">
    <location>
        <begin position="22"/>
        <end position="70"/>
    </location>
</feature>
<dbReference type="AlphaFoldDB" id="A0A2J6RXZ9"/>
<accession>A0A2J6RXZ9</accession>
<feature type="domain" description="FCP1 homology" evidence="3">
    <location>
        <begin position="171"/>
        <end position="341"/>
    </location>
</feature>
<evidence type="ECO:0000259" key="3">
    <source>
        <dbReference type="PROSITE" id="PS50969"/>
    </source>
</evidence>
<evidence type="ECO:0000313" key="5">
    <source>
        <dbReference type="Proteomes" id="UP000235786"/>
    </source>
</evidence>
<name>A0A2J6RXZ9_HYAVF</name>
<dbReference type="GO" id="GO:0005744">
    <property type="term" value="C:TIM23 mitochondrial import inner membrane translocase complex"/>
    <property type="evidence" value="ECO:0007669"/>
    <property type="project" value="UniProtKB-UniRule"/>
</dbReference>
<dbReference type="SMART" id="SM00577">
    <property type="entry name" value="CPDc"/>
    <property type="match status" value="1"/>
</dbReference>
<feature type="compositionally biased region" description="Polar residues" evidence="2">
    <location>
        <begin position="37"/>
        <end position="60"/>
    </location>
</feature>
<evidence type="ECO:0000256" key="2">
    <source>
        <dbReference type="SAM" id="MobiDB-lite"/>
    </source>
</evidence>
<proteinExistence type="inferred from homology"/>
<keyword evidence="1" id="KW-0496">Mitochondrion</keyword>
<reference evidence="4 5" key="1">
    <citation type="submission" date="2016-04" db="EMBL/GenBank/DDBJ databases">
        <title>A degradative enzymes factory behind the ericoid mycorrhizal symbiosis.</title>
        <authorList>
            <consortium name="DOE Joint Genome Institute"/>
            <person name="Martino E."/>
            <person name="Morin E."/>
            <person name="Grelet G."/>
            <person name="Kuo A."/>
            <person name="Kohler A."/>
            <person name="Daghino S."/>
            <person name="Barry K."/>
            <person name="Choi C."/>
            <person name="Cichocki N."/>
            <person name="Clum A."/>
            <person name="Copeland A."/>
            <person name="Hainaut M."/>
            <person name="Haridas S."/>
            <person name="Labutti K."/>
            <person name="Lindquist E."/>
            <person name="Lipzen A."/>
            <person name="Khouja H.-R."/>
            <person name="Murat C."/>
            <person name="Ohm R."/>
            <person name="Olson A."/>
            <person name="Spatafora J."/>
            <person name="Veneault-Fourrey C."/>
            <person name="Henrissat B."/>
            <person name="Grigoriev I."/>
            <person name="Martin F."/>
            <person name="Perotto S."/>
        </authorList>
    </citation>
    <scope>NUCLEOTIDE SEQUENCE [LARGE SCALE GENOMIC DNA]</scope>
    <source>
        <strain evidence="4 5">F</strain>
    </source>
</reference>
<dbReference type="PANTHER" id="PTHR12210">
    <property type="entry name" value="DULLARD PROTEIN PHOSPHATASE"/>
    <property type="match status" value="1"/>
</dbReference>
<protein>
    <recommendedName>
        <fullName evidence="1">Mitochondrial import inner membrane translocase subunit TIM50</fullName>
    </recommendedName>
</protein>
<comment type="subunit">
    <text evidence="1">Component of the TIM23 complex.</text>
</comment>
<dbReference type="Pfam" id="PF03031">
    <property type="entry name" value="NIF"/>
    <property type="match status" value="1"/>
</dbReference>
<organism evidence="4 5">
    <name type="scientific">Hyaloscypha variabilis (strain UAMH 11265 / GT02V1 / F)</name>
    <name type="common">Meliniomyces variabilis</name>
    <dbReference type="NCBI Taxonomy" id="1149755"/>
    <lineage>
        <taxon>Eukaryota</taxon>
        <taxon>Fungi</taxon>
        <taxon>Dikarya</taxon>
        <taxon>Ascomycota</taxon>
        <taxon>Pezizomycotina</taxon>
        <taxon>Leotiomycetes</taxon>
        <taxon>Helotiales</taxon>
        <taxon>Hyaloscyphaceae</taxon>
        <taxon>Hyaloscypha</taxon>
        <taxon>Hyaloscypha variabilis</taxon>
    </lineage>
</organism>
<comment type="subcellular location">
    <subcellularLocation>
        <location evidence="1">Mitochondrion inner membrane</location>
        <topology evidence="1">Single-pass membrane protein</topology>
    </subcellularLocation>
</comment>
<dbReference type="InterPro" id="IPR036412">
    <property type="entry name" value="HAD-like_sf"/>
</dbReference>
<gene>
    <name evidence="4" type="ORF">L207DRAFT_509923</name>
</gene>
<keyword evidence="1" id="KW-0811">Translocation</keyword>
<keyword evidence="5" id="KW-1185">Reference proteome</keyword>
<dbReference type="STRING" id="1149755.A0A2J6RXZ9"/>
<keyword evidence="1" id="KW-0653">Protein transport</keyword>
<dbReference type="PROSITE" id="PS50969">
    <property type="entry name" value="FCP1"/>
    <property type="match status" value="1"/>
</dbReference>
<comment type="function">
    <text evidence="1">Essential component of the TIM23 complex, a complex that mediates the translocation of transit peptide-containing proteins across the mitochondrial inner membrane.</text>
</comment>